<dbReference type="PANTHER" id="PTHR10695">
    <property type="entry name" value="DEPHOSPHO-COA KINASE-RELATED"/>
    <property type="match status" value="1"/>
</dbReference>
<evidence type="ECO:0000313" key="8">
    <source>
        <dbReference type="Proteomes" id="UP000427842"/>
    </source>
</evidence>
<dbReference type="CDD" id="cd02022">
    <property type="entry name" value="DPCK"/>
    <property type="match status" value="1"/>
</dbReference>
<keyword evidence="2 5" id="KW-0547">Nucleotide-binding</keyword>
<dbReference type="EMBL" id="QYAZ01000001">
    <property type="protein sequence ID" value="KAB8123224.1"/>
    <property type="molecule type" value="Genomic_DNA"/>
</dbReference>
<evidence type="ECO:0000256" key="5">
    <source>
        <dbReference type="HAMAP-Rule" id="MF_00376"/>
    </source>
</evidence>
<organism evidence="7 8">
    <name type="scientific">Komagataeibacter medellinensis</name>
    <dbReference type="NCBI Taxonomy" id="1177712"/>
    <lineage>
        <taxon>Bacteria</taxon>
        <taxon>Pseudomonadati</taxon>
        <taxon>Pseudomonadota</taxon>
        <taxon>Alphaproteobacteria</taxon>
        <taxon>Acetobacterales</taxon>
        <taxon>Acetobacteraceae</taxon>
        <taxon>Komagataeibacter</taxon>
    </lineage>
</organism>
<proteinExistence type="inferred from homology"/>
<comment type="catalytic activity">
    <reaction evidence="5">
        <text>3'-dephospho-CoA + ATP = ADP + CoA + H(+)</text>
        <dbReference type="Rhea" id="RHEA:18245"/>
        <dbReference type="ChEBI" id="CHEBI:15378"/>
        <dbReference type="ChEBI" id="CHEBI:30616"/>
        <dbReference type="ChEBI" id="CHEBI:57287"/>
        <dbReference type="ChEBI" id="CHEBI:57328"/>
        <dbReference type="ChEBI" id="CHEBI:456216"/>
        <dbReference type="EC" id="2.7.1.24"/>
    </reaction>
</comment>
<evidence type="ECO:0000313" key="7">
    <source>
        <dbReference type="EMBL" id="KAB8123224.1"/>
    </source>
</evidence>
<dbReference type="Gene3D" id="3.40.50.300">
    <property type="entry name" value="P-loop containing nucleotide triphosphate hydrolases"/>
    <property type="match status" value="1"/>
</dbReference>
<dbReference type="Proteomes" id="UP000427842">
    <property type="component" value="Unassembled WGS sequence"/>
</dbReference>
<dbReference type="NCBIfam" id="TIGR00152">
    <property type="entry name" value="dephospho-CoA kinase"/>
    <property type="match status" value="1"/>
</dbReference>
<comment type="caution">
    <text evidence="7">The sequence shown here is derived from an EMBL/GenBank/DDBJ whole genome shotgun (WGS) entry which is preliminary data.</text>
</comment>
<sequence length="209" mass="22778">MRVLGLTGGIGMGKSTTAQLLVRAGVRLFDADAAVRALQAPHGAALPAIGRLVPGCVRDGVLDRAALRAAALASPAVMHGLEGIIHPLVRRARQRFLERARRDGCRWVVLDIPLLFETGSDRLCNRVVVVSAPASIQRMRVLRRGTMTPAQINAVLARQMPDDQRRRRADVVIETGLSRHETVRQIQRLLRAMREGSPAAWAAAEGRRA</sequence>
<comment type="subcellular location">
    <subcellularLocation>
        <location evidence="5">Cytoplasm</location>
    </subcellularLocation>
</comment>
<comment type="pathway">
    <text evidence="5">Cofactor biosynthesis; coenzyme A biosynthesis; CoA from (R)-pantothenate: step 5/5.</text>
</comment>
<keyword evidence="4 5" id="KW-0173">Coenzyme A biosynthesis</keyword>
<keyword evidence="5 7" id="KW-0418">Kinase</keyword>
<evidence type="ECO:0000256" key="4">
    <source>
        <dbReference type="ARBA" id="ARBA00022993"/>
    </source>
</evidence>
<dbReference type="SUPFAM" id="SSF52540">
    <property type="entry name" value="P-loop containing nucleoside triphosphate hydrolases"/>
    <property type="match status" value="1"/>
</dbReference>
<gene>
    <name evidence="5 7" type="primary">coaE</name>
    <name evidence="7" type="ORF">D3W54_02210</name>
</gene>
<dbReference type="PANTHER" id="PTHR10695:SF46">
    <property type="entry name" value="BIFUNCTIONAL COENZYME A SYNTHASE-RELATED"/>
    <property type="match status" value="1"/>
</dbReference>
<evidence type="ECO:0000256" key="2">
    <source>
        <dbReference type="ARBA" id="ARBA00022741"/>
    </source>
</evidence>
<keyword evidence="5" id="KW-0963">Cytoplasm</keyword>
<keyword evidence="8" id="KW-1185">Reference proteome</keyword>
<dbReference type="InterPro" id="IPR001977">
    <property type="entry name" value="Depp_CoAkinase"/>
</dbReference>
<evidence type="ECO:0000256" key="1">
    <source>
        <dbReference type="ARBA" id="ARBA00009018"/>
    </source>
</evidence>
<dbReference type="Pfam" id="PF01121">
    <property type="entry name" value="CoaE"/>
    <property type="match status" value="1"/>
</dbReference>
<keyword evidence="3 5" id="KW-0067">ATP-binding</keyword>
<evidence type="ECO:0000256" key="3">
    <source>
        <dbReference type="ARBA" id="ARBA00022840"/>
    </source>
</evidence>
<accession>A0ABQ6VSR0</accession>
<dbReference type="InterPro" id="IPR027417">
    <property type="entry name" value="P-loop_NTPase"/>
</dbReference>
<dbReference type="EC" id="2.7.1.24" evidence="5 6"/>
<comment type="similarity">
    <text evidence="1 5">Belongs to the CoaE family.</text>
</comment>
<protein>
    <recommendedName>
        <fullName evidence="5 6">Dephospho-CoA kinase</fullName>
        <ecNumber evidence="5 6">2.7.1.24</ecNumber>
    </recommendedName>
    <alternativeName>
        <fullName evidence="5">Dephosphocoenzyme A kinase</fullName>
    </alternativeName>
</protein>
<dbReference type="RefSeq" id="WP_153468012.1">
    <property type="nucleotide sequence ID" value="NZ_QYAZ01000001.1"/>
</dbReference>
<name>A0ABQ6VSR0_9PROT</name>
<reference evidence="7 8" key="1">
    <citation type="submission" date="2018-09" db="EMBL/GenBank/DDBJ databases">
        <title>Genome sequence and characterization of the bcs clusters for the production of nanocellulose from the low pH resistant strain Komagataeibacter medellinensis ID13488.</title>
        <authorList>
            <person name="Hernandez-Arriaga A.M."/>
            <person name="Del Cerro C."/>
            <person name="Urbina L."/>
            <person name="Eceiza A."/>
            <person name="Retegi A."/>
            <person name="Prieto M.A."/>
        </authorList>
    </citation>
    <scope>NUCLEOTIDE SEQUENCE [LARGE SCALE GENOMIC DNA]</scope>
    <source>
        <strain evidence="7 8">ID13488</strain>
    </source>
</reference>
<dbReference type="GO" id="GO:0004140">
    <property type="term" value="F:dephospho-CoA kinase activity"/>
    <property type="evidence" value="ECO:0007669"/>
    <property type="project" value="UniProtKB-EC"/>
</dbReference>
<keyword evidence="5 7" id="KW-0808">Transferase</keyword>
<dbReference type="PROSITE" id="PS51219">
    <property type="entry name" value="DPCK"/>
    <property type="match status" value="1"/>
</dbReference>
<evidence type="ECO:0000256" key="6">
    <source>
        <dbReference type="NCBIfam" id="TIGR00152"/>
    </source>
</evidence>
<comment type="function">
    <text evidence="5">Catalyzes the phosphorylation of the 3'-hydroxyl group of dephosphocoenzyme A to form coenzyme A.</text>
</comment>
<feature type="binding site" evidence="5">
    <location>
        <begin position="11"/>
        <end position="16"/>
    </location>
    <ligand>
        <name>ATP</name>
        <dbReference type="ChEBI" id="CHEBI:30616"/>
    </ligand>
</feature>
<dbReference type="HAMAP" id="MF_00376">
    <property type="entry name" value="Dephospho_CoA_kinase"/>
    <property type="match status" value="1"/>
</dbReference>